<dbReference type="RefSeq" id="WP_251779841.1">
    <property type="nucleotide sequence ID" value="NZ_JAMKFE010000011.1"/>
</dbReference>
<accession>A0ABT0YRJ9</accession>
<gene>
    <name evidence="7" type="ORF">M8A51_17650</name>
</gene>
<reference evidence="7" key="1">
    <citation type="submission" date="2022-05" db="EMBL/GenBank/DDBJ databases">
        <title>Schlegelella sp. nov., isolated from mangrove soil.</title>
        <authorList>
            <person name="Liu Y."/>
            <person name="Ge X."/>
            <person name="Liu W."/>
        </authorList>
    </citation>
    <scope>NUCLEOTIDE SEQUENCE</scope>
    <source>
        <strain evidence="7">S2-27</strain>
    </source>
</reference>
<dbReference type="Pfam" id="PF13844">
    <property type="entry name" value="Glyco_transf_41"/>
    <property type="match status" value="2"/>
</dbReference>
<evidence type="ECO:0000313" key="7">
    <source>
        <dbReference type="EMBL" id="MCM5681355.1"/>
    </source>
</evidence>
<feature type="domain" description="O-GlcNAc transferase C-terminal" evidence="6">
    <location>
        <begin position="197"/>
        <end position="357"/>
    </location>
</feature>
<dbReference type="InterPro" id="IPR037919">
    <property type="entry name" value="OGT"/>
</dbReference>
<evidence type="ECO:0000256" key="1">
    <source>
        <dbReference type="ARBA" id="ARBA00004922"/>
    </source>
</evidence>
<feature type="domain" description="O-GlcNAc transferase C-terminal" evidence="6">
    <location>
        <begin position="369"/>
        <end position="541"/>
    </location>
</feature>
<evidence type="ECO:0000259" key="6">
    <source>
        <dbReference type="Pfam" id="PF13844"/>
    </source>
</evidence>
<dbReference type="Gene3D" id="3.40.50.2000">
    <property type="entry name" value="Glycogen Phosphorylase B"/>
    <property type="match status" value="1"/>
</dbReference>
<dbReference type="InterPro" id="IPR029489">
    <property type="entry name" value="OGT/SEC/SPY_C"/>
</dbReference>
<evidence type="ECO:0000256" key="4">
    <source>
        <dbReference type="ARBA" id="ARBA00022803"/>
    </source>
</evidence>
<keyword evidence="3" id="KW-0677">Repeat</keyword>
<keyword evidence="2" id="KW-0808">Transferase</keyword>
<evidence type="ECO:0000256" key="5">
    <source>
        <dbReference type="SAM" id="MobiDB-lite"/>
    </source>
</evidence>
<keyword evidence="4" id="KW-0802">TPR repeat</keyword>
<organism evidence="7 8">
    <name type="scientific">Caldimonas mangrovi</name>
    <dbReference type="NCBI Taxonomy" id="2944811"/>
    <lineage>
        <taxon>Bacteria</taxon>
        <taxon>Pseudomonadati</taxon>
        <taxon>Pseudomonadota</taxon>
        <taxon>Betaproteobacteria</taxon>
        <taxon>Burkholderiales</taxon>
        <taxon>Sphaerotilaceae</taxon>
        <taxon>Caldimonas</taxon>
    </lineage>
</organism>
<protein>
    <recommendedName>
        <fullName evidence="6">O-GlcNAc transferase C-terminal domain-containing protein</fullName>
    </recommendedName>
</protein>
<dbReference type="SUPFAM" id="SSF53756">
    <property type="entry name" value="UDP-Glycosyltransferase/glycogen phosphorylase"/>
    <property type="match status" value="1"/>
</dbReference>
<dbReference type="PANTHER" id="PTHR44366">
    <property type="entry name" value="UDP-N-ACETYLGLUCOSAMINE--PEPTIDE N-ACETYLGLUCOSAMINYLTRANSFERASE 110 KDA SUBUNIT"/>
    <property type="match status" value="1"/>
</dbReference>
<dbReference type="PANTHER" id="PTHR44366:SF1">
    <property type="entry name" value="UDP-N-ACETYLGLUCOSAMINE--PEPTIDE N-ACETYLGLUCOSAMINYLTRANSFERASE 110 KDA SUBUNIT"/>
    <property type="match status" value="1"/>
</dbReference>
<evidence type="ECO:0000256" key="3">
    <source>
        <dbReference type="ARBA" id="ARBA00022737"/>
    </source>
</evidence>
<dbReference type="Gene3D" id="3.40.50.11380">
    <property type="match status" value="1"/>
</dbReference>
<comment type="caution">
    <text evidence="7">The sequence shown here is derived from an EMBL/GenBank/DDBJ whole genome shotgun (WGS) entry which is preliminary data.</text>
</comment>
<feature type="region of interest" description="Disordered" evidence="5">
    <location>
        <begin position="1"/>
        <end position="23"/>
    </location>
</feature>
<evidence type="ECO:0000256" key="2">
    <source>
        <dbReference type="ARBA" id="ARBA00022679"/>
    </source>
</evidence>
<comment type="pathway">
    <text evidence="1">Protein modification; protein glycosylation.</text>
</comment>
<dbReference type="Proteomes" id="UP001165541">
    <property type="component" value="Unassembled WGS sequence"/>
</dbReference>
<proteinExistence type="predicted"/>
<sequence length="583" mass="63667">MTDMAAPAGSSGNGPPLSAPPGVDGDEFWQARLQLARSALASADFGVAAHHLDAVTRSLPAERLGASIRLGHACALAATGALRASTDAVRSIAAPARHALVQDERTDRALAEVLAVGWDAHQVQALLSAYAMRQGRWEYRARFIEALRTVAGLRAGVPLHRSLVFDAFAFGLPDALISALTERFADDQRPSVAQPAAQNTAEAGRGERRLRIALLSGEWRRHPTYFLHRDLLAALDRRRLHLTGIYLHPLADHYTEDLRRLCDDWLHWPGQDAASVAAAMRARGFDIVWVLGSFQQTPVAEVLAHRPAPLAVNGLASYYPHGPALVDYTVVDPITVPPAVRPHWHEALIELPASPFVLGPVLSEQAAPVSRATLGWPEDRLILAATHQPYKLSPECADLWAAVLQRCPDAMLWRLQAPPVAEANWQQALHERGIGSERQLVTRHTTWVEHQARLALADLFLDATPMGGHTTLLEALAQGVPAITTPGPGPAGRIGQALLDTVGLQEACCPDKDTYVDTAVRWASTPSMRQRWRQVLQAHRAGGPRPSPCFDPARHARWWEALLLHAWQRHSSGLPPRSFQVTD</sequence>
<evidence type="ECO:0000313" key="8">
    <source>
        <dbReference type="Proteomes" id="UP001165541"/>
    </source>
</evidence>
<name>A0ABT0YRJ9_9BURK</name>
<keyword evidence="8" id="KW-1185">Reference proteome</keyword>
<dbReference type="EMBL" id="JAMKFE010000011">
    <property type="protein sequence ID" value="MCM5681355.1"/>
    <property type="molecule type" value="Genomic_DNA"/>
</dbReference>